<dbReference type="InterPro" id="IPR009057">
    <property type="entry name" value="Homeodomain-like_sf"/>
</dbReference>
<reference evidence="2 3" key="1">
    <citation type="submission" date="2017-07" db="EMBL/GenBank/DDBJ databases">
        <title>Thauera sp. KNDSS-Mac4 genome sequence and assembly.</title>
        <authorList>
            <person name="Mayilraj S."/>
        </authorList>
    </citation>
    <scope>NUCLEOTIDE SEQUENCE [LARGE SCALE GENOMIC DNA]</scope>
    <source>
        <strain evidence="2 3">KNDSS-Mac4</strain>
    </source>
</reference>
<dbReference type="InterPro" id="IPR048020">
    <property type="entry name" value="Transpos_IS3"/>
</dbReference>
<dbReference type="InterPro" id="IPR001584">
    <property type="entry name" value="Integrase_cat-core"/>
</dbReference>
<evidence type="ECO:0000259" key="1">
    <source>
        <dbReference type="PROSITE" id="PS50994"/>
    </source>
</evidence>
<dbReference type="OrthoDB" id="9816028at2"/>
<name>A0A235F0D9_9RHOO</name>
<feature type="domain" description="Integrase catalytic" evidence="1">
    <location>
        <begin position="198"/>
        <end position="359"/>
    </location>
</feature>
<dbReference type="InterPro" id="IPR025948">
    <property type="entry name" value="HTH-like_dom"/>
</dbReference>
<evidence type="ECO:0000313" key="2">
    <source>
        <dbReference type="EMBL" id="OYD54759.1"/>
    </source>
</evidence>
<comment type="caution">
    <text evidence="2">The sequence shown here is derived from an EMBL/GenBank/DDBJ whole genome shotgun (WGS) entry which is preliminary data.</text>
</comment>
<protein>
    <submittedName>
        <fullName evidence="2">IS3 family transposase</fullName>
    </submittedName>
</protein>
<accession>A0A235F0D9</accession>
<dbReference type="GO" id="GO:0015074">
    <property type="term" value="P:DNA integration"/>
    <property type="evidence" value="ECO:0007669"/>
    <property type="project" value="InterPro"/>
</dbReference>
<dbReference type="GO" id="GO:0004803">
    <property type="term" value="F:transposase activity"/>
    <property type="evidence" value="ECO:0007669"/>
    <property type="project" value="InterPro"/>
</dbReference>
<dbReference type="InterPro" id="IPR012337">
    <property type="entry name" value="RNaseH-like_sf"/>
</dbReference>
<dbReference type="Pfam" id="PF13276">
    <property type="entry name" value="HTH_21"/>
    <property type="match status" value="1"/>
</dbReference>
<organism evidence="2 3">
    <name type="scientific">Thauera propionica</name>
    <dbReference type="NCBI Taxonomy" id="2019431"/>
    <lineage>
        <taxon>Bacteria</taxon>
        <taxon>Pseudomonadati</taxon>
        <taxon>Pseudomonadota</taxon>
        <taxon>Betaproteobacteria</taxon>
        <taxon>Rhodocyclales</taxon>
        <taxon>Zoogloeaceae</taxon>
        <taxon>Thauera</taxon>
    </lineage>
</organism>
<evidence type="ECO:0000313" key="3">
    <source>
        <dbReference type="Proteomes" id="UP000215181"/>
    </source>
</evidence>
<dbReference type="Pfam" id="PF01527">
    <property type="entry name" value="HTH_Tnp_1"/>
    <property type="match status" value="1"/>
</dbReference>
<dbReference type="Pfam" id="PF13683">
    <property type="entry name" value="rve_3"/>
    <property type="match status" value="1"/>
</dbReference>
<dbReference type="GO" id="GO:0003677">
    <property type="term" value="F:DNA binding"/>
    <property type="evidence" value="ECO:0007669"/>
    <property type="project" value="InterPro"/>
</dbReference>
<dbReference type="SUPFAM" id="SSF46689">
    <property type="entry name" value="Homeodomain-like"/>
    <property type="match status" value="1"/>
</dbReference>
<dbReference type="PANTHER" id="PTHR47515">
    <property type="entry name" value="LOW CALCIUM RESPONSE LOCUS PROTEIN T"/>
    <property type="match status" value="1"/>
</dbReference>
<dbReference type="Proteomes" id="UP000215181">
    <property type="component" value="Unassembled WGS sequence"/>
</dbReference>
<dbReference type="Gene3D" id="3.30.420.10">
    <property type="entry name" value="Ribonuclease H-like superfamily/Ribonuclease H"/>
    <property type="match status" value="1"/>
</dbReference>
<dbReference type="AlphaFoldDB" id="A0A235F0D9"/>
<keyword evidence="3" id="KW-1185">Reference proteome</keyword>
<dbReference type="PROSITE" id="PS50994">
    <property type="entry name" value="INTEGRASE"/>
    <property type="match status" value="1"/>
</dbReference>
<dbReference type="SUPFAM" id="SSF53098">
    <property type="entry name" value="Ribonuclease H-like"/>
    <property type="match status" value="1"/>
</dbReference>
<proteinExistence type="predicted"/>
<gene>
    <name evidence="2" type="ORF">CGK74_05660</name>
</gene>
<dbReference type="InterPro" id="IPR002514">
    <property type="entry name" value="Transposase_8"/>
</dbReference>
<dbReference type="EMBL" id="NOIH01000006">
    <property type="protein sequence ID" value="OYD54759.1"/>
    <property type="molecule type" value="Genomic_DNA"/>
</dbReference>
<dbReference type="GO" id="GO:0006313">
    <property type="term" value="P:DNA transposition"/>
    <property type="evidence" value="ECO:0007669"/>
    <property type="project" value="InterPro"/>
</dbReference>
<dbReference type="InterPro" id="IPR036397">
    <property type="entry name" value="RNaseH_sf"/>
</dbReference>
<dbReference type="NCBIfam" id="NF033516">
    <property type="entry name" value="transpos_IS3"/>
    <property type="match status" value="1"/>
</dbReference>
<dbReference type="PANTHER" id="PTHR47515:SF1">
    <property type="entry name" value="BLR2054 PROTEIN"/>
    <property type="match status" value="1"/>
</dbReference>
<sequence>MKKRFSEEQIIGFLKQAEAGVPVRELCRQHGFSDASFYNWRAKYGGMTVPDARRLKELEGENARLKKLLAEALLDTEALKAALGRKLTPQGRREAVMAMRMQTSISERRACRLVGVSRTVVRYSPTESMRSAVLRSRLIELAAERRRFGYRRLHALIRREGIEANHKRVYRLYSEAGLAVRRRRRRERVAVEREPLSLPSAPNEVWSMDFVSDALADGRRIKILTIVDDYTKESVELAVDHGISGQYVTRVLDRAGRFRGLPRAIRTDQGPEFTGKALDQWAFENGVSLKLIEPGKPTQNAFIESFNGRFRDECLNDQWFTSLAQARILIAAWRRDYNEVRPHSALDYMTPAEFAARHRVNSPDDGQTNHHSKE</sequence>